<feature type="region of interest" description="Disordered" evidence="1">
    <location>
        <begin position="1"/>
        <end position="36"/>
    </location>
</feature>
<accession>A0A0E9XX44</accession>
<reference evidence="2" key="2">
    <citation type="journal article" date="2015" name="Fish Shellfish Immunol.">
        <title>Early steps in the European eel (Anguilla anguilla)-Vibrio vulnificus interaction in the gills: Role of the RtxA13 toxin.</title>
        <authorList>
            <person name="Callol A."/>
            <person name="Pajuelo D."/>
            <person name="Ebbesson L."/>
            <person name="Teles M."/>
            <person name="MacKenzie S."/>
            <person name="Amaro C."/>
        </authorList>
    </citation>
    <scope>NUCLEOTIDE SEQUENCE</scope>
</reference>
<evidence type="ECO:0000256" key="1">
    <source>
        <dbReference type="SAM" id="MobiDB-lite"/>
    </source>
</evidence>
<reference evidence="2" key="1">
    <citation type="submission" date="2014-11" db="EMBL/GenBank/DDBJ databases">
        <authorList>
            <person name="Amaro Gonzalez C."/>
        </authorList>
    </citation>
    <scope>NUCLEOTIDE SEQUENCE</scope>
</reference>
<evidence type="ECO:0000313" key="2">
    <source>
        <dbReference type="EMBL" id="JAI06259.1"/>
    </source>
</evidence>
<name>A0A0E9XX44_ANGAN</name>
<dbReference type="AlphaFoldDB" id="A0A0E9XX44"/>
<organism evidence="2">
    <name type="scientific">Anguilla anguilla</name>
    <name type="common">European freshwater eel</name>
    <name type="synonym">Muraena anguilla</name>
    <dbReference type="NCBI Taxonomy" id="7936"/>
    <lineage>
        <taxon>Eukaryota</taxon>
        <taxon>Metazoa</taxon>
        <taxon>Chordata</taxon>
        <taxon>Craniata</taxon>
        <taxon>Vertebrata</taxon>
        <taxon>Euteleostomi</taxon>
        <taxon>Actinopterygii</taxon>
        <taxon>Neopterygii</taxon>
        <taxon>Teleostei</taxon>
        <taxon>Anguilliformes</taxon>
        <taxon>Anguillidae</taxon>
        <taxon>Anguilla</taxon>
    </lineage>
</organism>
<dbReference type="EMBL" id="GBXM01002319">
    <property type="protein sequence ID" value="JAI06259.1"/>
    <property type="molecule type" value="Transcribed_RNA"/>
</dbReference>
<proteinExistence type="predicted"/>
<sequence>MPTATPLKRRGPPESPSQVSLRFSEAHSRLSVKPFP</sequence>
<protein>
    <submittedName>
        <fullName evidence="2">Uncharacterized protein</fullName>
    </submittedName>
</protein>